<organism evidence="1 2">
    <name type="scientific">Vespula maculifrons</name>
    <name type="common">Eastern yellow jacket</name>
    <name type="synonym">Wasp</name>
    <dbReference type="NCBI Taxonomy" id="7453"/>
    <lineage>
        <taxon>Eukaryota</taxon>
        <taxon>Metazoa</taxon>
        <taxon>Ecdysozoa</taxon>
        <taxon>Arthropoda</taxon>
        <taxon>Hexapoda</taxon>
        <taxon>Insecta</taxon>
        <taxon>Pterygota</taxon>
        <taxon>Neoptera</taxon>
        <taxon>Endopterygota</taxon>
        <taxon>Hymenoptera</taxon>
        <taxon>Apocrita</taxon>
        <taxon>Aculeata</taxon>
        <taxon>Vespoidea</taxon>
        <taxon>Vespidae</taxon>
        <taxon>Vespinae</taxon>
        <taxon>Vespula</taxon>
    </lineage>
</organism>
<gene>
    <name evidence="1" type="ORF">V1477_019885</name>
</gene>
<dbReference type="AlphaFoldDB" id="A0ABD2AKI0"/>
<sequence>MFPAILCCLETLFELIYVKETFSGMISADFSASTNIVKSSKLEASGFHTKKSSSRSLCNNFFCSKPEAFKNSKAPSNDSKPCPATLASSVGSALLIGSLG</sequence>
<comment type="caution">
    <text evidence="1">The sequence shown here is derived from an EMBL/GenBank/DDBJ whole genome shotgun (WGS) entry which is preliminary data.</text>
</comment>
<accession>A0ABD2AKI0</accession>
<evidence type="ECO:0000313" key="2">
    <source>
        <dbReference type="Proteomes" id="UP001607303"/>
    </source>
</evidence>
<keyword evidence="2" id="KW-1185">Reference proteome</keyword>
<proteinExistence type="predicted"/>
<dbReference type="Proteomes" id="UP001607303">
    <property type="component" value="Unassembled WGS sequence"/>
</dbReference>
<reference evidence="1 2" key="1">
    <citation type="journal article" date="2024" name="Ann. Entomol. Soc. Am.">
        <title>Genomic analyses of the southern and eastern yellowjacket wasps (Hymenoptera: Vespidae) reveal evolutionary signatures of social life.</title>
        <authorList>
            <person name="Catto M.A."/>
            <person name="Caine P.B."/>
            <person name="Orr S.E."/>
            <person name="Hunt B.G."/>
            <person name="Goodisman M.A.D."/>
        </authorList>
    </citation>
    <scope>NUCLEOTIDE SEQUENCE [LARGE SCALE GENOMIC DNA]</scope>
    <source>
        <strain evidence="1">232</strain>
        <tissue evidence="1">Head and thorax</tissue>
    </source>
</reference>
<name>A0ABD2AKI0_VESMC</name>
<dbReference type="EMBL" id="JAYRBN010000116">
    <property type="protein sequence ID" value="KAL2721065.1"/>
    <property type="molecule type" value="Genomic_DNA"/>
</dbReference>
<evidence type="ECO:0000313" key="1">
    <source>
        <dbReference type="EMBL" id="KAL2721065.1"/>
    </source>
</evidence>
<protein>
    <submittedName>
        <fullName evidence="1">Uncharacterized protein</fullName>
    </submittedName>
</protein>